<evidence type="ECO:0000256" key="3">
    <source>
        <dbReference type="ARBA" id="ARBA00022980"/>
    </source>
</evidence>
<comment type="similarity">
    <text evidence="5">Belongs to the bacterial ribosomal protein bL25 family. CTC subfamily.</text>
</comment>
<feature type="domain" description="Large ribosomal subunit protein bL25 L25" evidence="6">
    <location>
        <begin position="5"/>
        <end position="90"/>
    </location>
</feature>
<keyword evidence="9" id="KW-1185">Reference proteome</keyword>
<comment type="function">
    <text evidence="5">This is one of the proteins that binds to the 5S RNA in the ribosome where it forms part of the central protuberance.</text>
</comment>
<dbReference type="Pfam" id="PF14693">
    <property type="entry name" value="Ribosomal_TL5_C"/>
    <property type="match status" value="1"/>
</dbReference>
<feature type="domain" description="Large ribosomal subunit protein bL25 beta" evidence="7">
    <location>
        <begin position="98"/>
        <end position="186"/>
    </location>
</feature>
<dbReference type="Gene3D" id="2.170.120.20">
    <property type="entry name" value="Ribosomal protein L25, beta domain"/>
    <property type="match status" value="1"/>
</dbReference>
<dbReference type="RefSeq" id="WP_047895596.1">
    <property type="nucleotide sequence ID" value="NZ_AEJF01000173.1"/>
</dbReference>
<dbReference type="PANTHER" id="PTHR33284">
    <property type="entry name" value="RIBOSOMAL PROTEIN L25/GLN-TRNA SYNTHETASE, ANTI-CODON-BINDING DOMAIN-CONTAINING PROTEIN"/>
    <property type="match status" value="1"/>
</dbReference>
<keyword evidence="3 5" id="KW-0689">Ribosomal protein</keyword>
<dbReference type="EMBL" id="AEJF01000173">
    <property type="protein sequence ID" value="KLU22736.1"/>
    <property type="molecule type" value="Genomic_DNA"/>
</dbReference>
<dbReference type="NCBIfam" id="NF004128">
    <property type="entry name" value="PRK05618.1-2"/>
    <property type="match status" value="1"/>
</dbReference>
<accession>A0A0J1CQY8</accession>
<evidence type="ECO:0000256" key="4">
    <source>
        <dbReference type="ARBA" id="ARBA00023274"/>
    </source>
</evidence>
<dbReference type="PANTHER" id="PTHR33284:SF1">
    <property type="entry name" value="RIBOSOMAL PROTEIN L25_GLN-TRNA SYNTHETASE, ANTI-CODON-BINDING DOMAIN-CONTAINING PROTEIN"/>
    <property type="match status" value="1"/>
</dbReference>
<gene>
    <name evidence="5" type="primary">rplY</name>
    <name evidence="5" type="synonym">ctc</name>
    <name evidence="8" type="ORF">EOS_28805</name>
</gene>
<dbReference type="InterPro" id="IPR029751">
    <property type="entry name" value="Ribosomal_L25_dom"/>
</dbReference>
<dbReference type="Pfam" id="PF01386">
    <property type="entry name" value="Ribosomal_L25p"/>
    <property type="match status" value="1"/>
</dbReference>
<keyword evidence="4 5" id="KW-0687">Ribonucleoprotein</keyword>
<evidence type="ECO:0000256" key="1">
    <source>
        <dbReference type="ARBA" id="ARBA00022730"/>
    </source>
</evidence>
<dbReference type="InterPro" id="IPR020056">
    <property type="entry name" value="Rbsml_bL25/Gln-tRNA_synth_N"/>
</dbReference>
<protein>
    <recommendedName>
        <fullName evidence="5">Large ribosomal subunit protein bL25</fullName>
    </recommendedName>
    <alternativeName>
        <fullName evidence="5">General stress protein CTC</fullName>
    </alternativeName>
</protein>
<dbReference type="NCBIfam" id="NF004612">
    <property type="entry name" value="PRK05943.1"/>
    <property type="match status" value="1"/>
</dbReference>
<dbReference type="OrthoDB" id="9806411at2"/>
<keyword evidence="1 5" id="KW-0699">rRNA-binding</keyword>
<dbReference type="NCBIfam" id="NF004130">
    <property type="entry name" value="PRK05618.1-5"/>
    <property type="match status" value="1"/>
</dbReference>
<dbReference type="GO" id="GO:0003735">
    <property type="term" value="F:structural constituent of ribosome"/>
    <property type="evidence" value="ECO:0007669"/>
    <property type="project" value="InterPro"/>
</dbReference>
<dbReference type="NCBIfam" id="TIGR00731">
    <property type="entry name" value="bL25_bact_ctc"/>
    <property type="match status" value="1"/>
</dbReference>
<comment type="caution">
    <text evidence="8">The sequence shown here is derived from an EMBL/GenBank/DDBJ whole genome shotgun (WGS) entry which is preliminary data.</text>
</comment>
<organism evidence="8 9">
    <name type="scientific">Caballeronia mineralivorans PML1(12)</name>
    <dbReference type="NCBI Taxonomy" id="908627"/>
    <lineage>
        <taxon>Bacteria</taxon>
        <taxon>Pseudomonadati</taxon>
        <taxon>Pseudomonadota</taxon>
        <taxon>Betaproteobacteria</taxon>
        <taxon>Burkholderiales</taxon>
        <taxon>Burkholderiaceae</taxon>
        <taxon>Caballeronia</taxon>
    </lineage>
</organism>
<dbReference type="InterPro" id="IPR037121">
    <property type="entry name" value="Ribosomal_bL25_C"/>
</dbReference>
<evidence type="ECO:0000256" key="5">
    <source>
        <dbReference type="HAMAP-Rule" id="MF_01334"/>
    </source>
</evidence>
<dbReference type="SUPFAM" id="SSF50715">
    <property type="entry name" value="Ribosomal protein L25-like"/>
    <property type="match status" value="1"/>
</dbReference>
<proteinExistence type="inferred from homology"/>
<dbReference type="PATRIC" id="fig|908627.4.peg.6443"/>
<dbReference type="AlphaFoldDB" id="A0A0J1CQY8"/>
<dbReference type="Proteomes" id="UP000035963">
    <property type="component" value="Unassembled WGS sequence"/>
</dbReference>
<evidence type="ECO:0000259" key="6">
    <source>
        <dbReference type="Pfam" id="PF01386"/>
    </source>
</evidence>
<sequence>MKVVAFERNLQGTGASRRLRNSGKTPGIVYGANAEAQAVELDHNALWHALKKEVFHSSILDLEIAGKSQQVLLRDVQYHPFKQMVLHVDFQRVDSKKKLHTKVPVHFMNQETNPAVKIGGAVISHVLNEVEIECLPADLPEFVELDLAKIEAGHALHVKDIVLPKGVALVAHLDAENPVIASATIPAAVVSDEAASGGAAAPSEGDKPAA</sequence>
<evidence type="ECO:0000256" key="2">
    <source>
        <dbReference type="ARBA" id="ARBA00022884"/>
    </source>
</evidence>
<dbReference type="GO" id="GO:0008097">
    <property type="term" value="F:5S rRNA binding"/>
    <property type="evidence" value="ECO:0007669"/>
    <property type="project" value="InterPro"/>
</dbReference>
<dbReference type="InterPro" id="IPR020055">
    <property type="entry name" value="Ribosomal_bL25_short"/>
</dbReference>
<dbReference type="InterPro" id="IPR020930">
    <property type="entry name" value="Ribosomal_uL5_bac-type"/>
</dbReference>
<dbReference type="InterPro" id="IPR020057">
    <property type="entry name" value="Ribosomal_bL25_b-dom"/>
</dbReference>
<dbReference type="InterPro" id="IPR001021">
    <property type="entry name" value="Ribosomal_bL25_long"/>
</dbReference>
<comment type="subunit">
    <text evidence="5">Part of the 50S ribosomal subunit; part of the 5S rRNA/L5/L18/L25 subcomplex. Contacts the 5S rRNA. Binds to the 5S rRNA independently of L5 and L18.</text>
</comment>
<evidence type="ECO:0000313" key="8">
    <source>
        <dbReference type="EMBL" id="KLU22736.1"/>
    </source>
</evidence>
<name>A0A0J1CQY8_9BURK</name>
<evidence type="ECO:0000259" key="7">
    <source>
        <dbReference type="Pfam" id="PF14693"/>
    </source>
</evidence>
<dbReference type="HAMAP" id="MF_01336">
    <property type="entry name" value="Ribosomal_bL25"/>
    <property type="match status" value="1"/>
</dbReference>
<dbReference type="HAMAP" id="MF_01334">
    <property type="entry name" value="Ribosomal_bL25_CTC"/>
    <property type="match status" value="1"/>
</dbReference>
<dbReference type="CDD" id="cd00495">
    <property type="entry name" value="Ribosomal_L25_TL5_CTC"/>
    <property type="match status" value="1"/>
</dbReference>
<dbReference type="GO" id="GO:0006412">
    <property type="term" value="P:translation"/>
    <property type="evidence" value="ECO:0007669"/>
    <property type="project" value="UniProtKB-UniRule"/>
</dbReference>
<dbReference type="GO" id="GO:0022625">
    <property type="term" value="C:cytosolic large ribosomal subunit"/>
    <property type="evidence" value="ECO:0007669"/>
    <property type="project" value="TreeGrafter"/>
</dbReference>
<dbReference type="InterPro" id="IPR011035">
    <property type="entry name" value="Ribosomal_bL25/Gln-tRNA_synth"/>
</dbReference>
<reference evidence="8 9" key="1">
    <citation type="journal article" date="2015" name="Genome Announc.">
        <title>Draft Genome Sequence of Burkholderia sp. Strain PML1(12), an Ectomycorrhizosphere-Inhabiting Bacterium with Effective Mineral-Weathering Ability.</title>
        <authorList>
            <person name="Uroz S."/>
            <person name="Oger P."/>
        </authorList>
    </citation>
    <scope>NUCLEOTIDE SEQUENCE [LARGE SCALE GENOMIC DNA]</scope>
    <source>
        <strain evidence="9">PML1(12)</strain>
    </source>
</reference>
<evidence type="ECO:0000313" key="9">
    <source>
        <dbReference type="Proteomes" id="UP000035963"/>
    </source>
</evidence>
<dbReference type="Gene3D" id="2.40.240.10">
    <property type="entry name" value="Ribosomal Protein L25, Chain P"/>
    <property type="match status" value="1"/>
</dbReference>
<keyword evidence="2 5" id="KW-0694">RNA-binding</keyword>